<dbReference type="Pfam" id="PF12796">
    <property type="entry name" value="Ank_2"/>
    <property type="match status" value="1"/>
</dbReference>
<accession>A0A0M3I4V6</accession>
<dbReference type="PROSITE" id="PS50088">
    <property type="entry name" value="ANK_REPEAT"/>
    <property type="match status" value="3"/>
</dbReference>
<feature type="domain" description="SOCS box" evidence="4">
    <location>
        <begin position="305"/>
        <end position="358"/>
    </location>
</feature>
<reference evidence="6" key="1">
    <citation type="submission" date="2017-02" db="UniProtKB">
        <authorList>
            <consortium name="WormBaseParasite"/>
        </authorList>
    </citation>
    <scope>IDENTIFICATION</scope>
</reference>
<proteinExistence type="predicted"/>
<dbReference type="SMART" id="SM00248">
    <property type="entry name" value="ANK"/>
    <property type="match status" value="7"/>
</dbReference>
<dbReference type="AlphaFoldDB" id="A0A0M3I4V6"/>
<dbReference type="PROSITE" id="PS50297">
    <property type="entry name" value="ANK_REP_REGION"/>
    <property type="match status" value="2"/>
</dbReference>
<dbReference type="InterPro" id="IPR001496">
    <property type="entry name" value="SOCS_box"/>
</dbReference>
<evidence type="ECO:0000313" key="5">
    <source>
        <dbReference type="Proteomes" id="UP000036681"/>
    </source>
</evidence>
<dbReference type="Pfam" id="PF00023">
    <property type="entry name" value="Ank"/>
    <property type="match status" value="2"/>
</dbReference>
<sequence length="358" mass="39683">MAKVCRSLVGNDAGITHVSCTEERLRLAIKNGHYECARFLLQNGADPSSRYFSDPEMSLMYHEDANLIALLLSFGGNPNVYDHEGLTPLMRACRKGDAGTATAIVLLTYGADVNAFATPEQDLRTPLHYAVLYGSIKLVSLLIEHGAHVNQPCGYDRPSVLNLAVLKDDPKLLRLLLDAGAKPNAVHTCIGSSLHIAACSYEIMRLLLEFGADVNLRHTFPEGDVLPTPFVEYFKSHDKVDKKVVHLLLAYGAEVIVRSPLTDARGQLFNLYEIYILQPDVFNVILDIGAEYERTAIDRLSMVDSFKKLLISKASCPASLQQQCRLRIRRLLIPMCPAKVATLPIPEHLRPYLLGYAL</sequence>
<feature type="repeat" description="ANK" evidence="3">
    <location>
        <begin position="122"/>
        <end position="150"/>
    </location>
</feature>
<protein>
    <submittedName>
        <fullName evidence="6">SOCS box domain-containing protein</fullName>
    </submittedName>
</protein>
<dbReference type="Pfam" id="PF07525">
    <property type="entry name" value="SOCS_box"/>
    <property type="match status" value="1"/>
</dbReference>
<dbReference type="InterPro" id="IPR036770">
    <property type="entry name" value="Ankyrin_rpt-contain_sf"/>
</dbReference>
<dbReference type="Gene3D" id="1.25.40.20">
    <property type="entry name" value="Ankyrin repeat-containing domain"/>
    <property type="match status" value="1"/>
</dbReference>
<dbReference type="WBParaSite" id="ALUE_0001187001-mRNA-1">
    <property type="protein sequence ID" value="ALUE_0001187001-mRNA-1"/>
    <property type="gene ID" value="ALUE_0001187001"/>
</dbReference>
<dbReference type="InterPro" id="IPR036036">
    <property type="entry name" value="SOCS_box-like_dom_sf"/>
</dbReference>
<evidence type="ECO:0000313" key="6">
    <source>
        <dbReference type="WBParaSite" id="ALUE_0001187001-mRNA-1"/>
    </source>
</evidence>
<keyword evidence="5" id="KW-1185">Reference proteome</keyword>
<evidence type="ECO:0000256" key="2">
    <source>
        <dbReference type="ARBA" id="ARBA00023043"/>
    </source>
</evidence>
<dbReference type="PROSITE" id="PS50225">
    <property type="entry name" value="SOCS"/>
    <property type="match status" value="1"/>
</dbReference>
<evidence type="ECO:0000256" key="3">
    <source>
        <dbReference type="PROSITE-ProRule" id="PRU00023"/>
    </source>
</evidence>
<keyword evidence="2 3" id="KW-0040">ANK repeat</keyword>
<dbReference type="PANTHER" id="PTHR24134">
    <property type="entry name" value="ANKYRIN REPEAT-CONTAINING PROTEIN DDB_G0279043"/>
    <property type="match status" value="1"/>
</dbReference>
<dbReference type="Proteomes" id="UP000036681">
    <property type="component" value="Unplaced"/>
</dbReference>
<dbReference type="SMART" id="SM00969">
    <property type="entry name" value="SOCS_box"/>
    <property type="match status" value="1"/>
</dbReference>
<name>A0A0M3I4V6_ASCLU</name>
<dbReference type="CDD" id="cd03587">
    <property type="entry name" value="SOCS"/>
    <property type="match status" value="1"/>
</dbReference>
<dbReference type="SUPFAM" id="SSF158235">
    <property type="entry name" value="SOCS box-like"/>
    <property type="match status" value="1"/>
</dbReference>
<dbReference type="InterPro" id="IPR002110">
    <property type="entry name" value="Ankyrin_rpt"/>
</dbReference>
<dbReference type="Gene3D" id="1.10.750.20">
    <property type="entry name" value="SOCS box"/>
    <property type="match status" value="1"/>
</dbReference>
<organism evidence="5 6">
    <name type="scientific">Ascaris lumbricoides</name>
    <name type="common">Giant roundworm</name>
    <dbReference type="NCBI Taxonomy" id="6252"/>
    <lineage>
        <taxon>Eukaryota</taxon>
        <taxon>Metazoa</taxon>
        <taxon>Ecdysozoa</taxon>
        <taxon>Nematoda</taxon>
        <taxon>Chromadorea</taxon>
        <taxon>Rhabditida</taxon>
        <taxon>Spirurina</taxon>
        <taxon>Ascaridomorpha</taxon>
        <taxon>Ascaridoidea</taxon>
        <taxon>Ascarididae</taxon>
        <taxon>Ascaris</taxon>
    </lineage>
</organism>
<dbReference type="PANTHER" id="PTHR24134:SF9">
    <property type="entry name" value="ANKYRIN REPEAT AND SOCS BOX PROTEIN 8"/>
    <property type="match status" value="1"/>
</dbReference>
<feature type="repeat" description="ANK" evidence="3">
    <location>
        <begin position="84"/>
        <end position="118"/>
    </location>
</feature>
<dbReference type="GO" id="GO:0035556">
    <property type="term" value="P:intracellular signal transduction"/>
    <property type="evidence" value="ECO:0007669"/>
    <property type="project" value="InterPro"/>
</dbReference>
<feature type="repeat" description="ANK" evidence="3">
    <location>
        <begin position="156"/>
        <end position="188"/>
    </location>
</feature>
<evidence type="ECO:0000259" key="4">
    <source>
        <dbReference type="PROSITE" id="PS50225"/>
    </source>
</evidence>
<dbReference type="SUPFAM" id="SSF48403">
    <property type="entry name" value="Ankyrin repeat"/>
    <property type="match status" value="1"/>
</dbReference>
<dbReference type="PRINTS" id="PR01415">
    <property type="entry name" value="ANKYRIN"/>
</dbReference>
<keyword evidence="1" id="KW-0677">Repeat</keyword>
<evidence type="ECO:0000256" key="1">
    <source>
        <dbReference type="ARBA" id="ARBA00022737"/>
    </source>
</evidence>